<evidence type="ECO:0000313" key="2">
    <source>
        <dbReference type="Proteomes" id="UP000651010"/>
    </source>
</evidence>
<keyword evidence="2" id="KW-1185">Reference proteome</keyword>
<accession>A0ABR9GFP1</accession>
<name>A0ABR9GFP1_9GAMM</name>
<proteinExistence type="predicted"/>
<dbReference type="RefSeq" id="WP_192557718.1">
    <property type="nucleotide sequence ID" value="NZ_JACZZA010000018.1"/>
</dbReference>
<protein>
    <submittedName>
        <fullName evidence="1">DUF748 domain-containing protein</fullName>
    </submittedName>
</protein>
<sequence>MKSAHVHKLIWPLLVLALLLVVLRLCLPMWVRHYLDQRIEHMGPYHGTMSDINLHIWRGSYTIRDLRIDKVDGPSKEPFLNAPRTEIAVSYSALLHGSFRGKVDFYDATVNFIDGKSDSERQTGKGVNWSEALNILIPAQLDEVRVHNGTVTFRNFVSSPRVDLTMNHVEGTATNLSEKRQNGARMATLHATATVLGDAPLETDATFDPGNHFGDFDYHIKATQIQLVRANALARAYTGLDFAAGTGDFTMQLKARNGELEGYAEPVFKDLKMFSWKKDVEQEKKGPVKLLYEAAAQGVASLLKNPSNDQIVTKVPISGRIGDSQIGEPQAIWGVLRTAFVQAYKSQLEHLQPAPDSDNH</sequence>
<dbReference type="Proteomes" id="UP000651010">
    <property type="component" value="Unassembled WGS sequence"/>
</dbReference>
<reference evidence="1 2" key="1">
    <citation type="submission" date="2020-09" db="EMBL/GenBank/DDBJ databases">
        <title>Dyella sp. 7MK23 isolated from forest soil.</title>
        <authorList>
            <person name="Fu J."/>
        </authorList>
    </citation>
    <scope>NUCLEOTIDE SEQUENCE [LARGE SCALE GENOMIC DNA]</scope>
    <source>
        <strain evidence="1 2">7MK23</strain>
    </source>
</reference>
<organism evidence="1 2">
    <name type="scientific">Dyella acidiphila</name>
    <dbReference type="NCBI Taxonomy" id="2775866"/>
    <lineage>
        <taxon>Bacteria</taxon>
        <taxon>Pseudomonadati</taxon>
        <taxon>Pseudomonadota</taxon>
        <taxon>Gammaproteobacteria</taxon>
        <taxon>Lysobacterales</taxon>
        <taxon>Rhodanobacteraceae</taxon>
        <taxon>Dyella</taxon>
    </lineage>
</organism>
<comment type="caution">
    <text evidence="1">The sequence shown here is derived from an EMBL/GenBank/DDBJ whole genome shotgun (WGS) entry which is preliminary data.</text>
</comment>
<dbReference type="EMBL" id="JACZZA010000018">
    <property type="protein sequence ID" value="MBE1162872.1"/>
    <property type="molecule type" value="Genomic_DNA"/>
</dbReference>
<evidence type="ECO:0000313" key="1">
    <source>
        <dbReference type="EMBL" id="MBE1162872.1"/>
    </source>
</evidence>
<gene>
    <name evidence="1" type="ORF">IGX34_21015</name>
</gene>